<keyword evidence="1" id="KW-0812">Transmembrane</keyword>
<dbReference type="RefSeq" id="WP_327098010.1">
    <property type="nucleotide sequence ID" value="NZ_CP109149.1"/>
</dbReference>
<gene>
    <name evidence="2" type="ORF">OG563_36375</name>
</gene>
<evidence type="ECO:0000256" key="1">
    <source>
        <dbReference type="SAM" id="Phobius"/>
    </source>
</evidence>
<accession>A0ABZ1YQR9</accession>
<sequence>MNRWPDHASTGPDEHSPVAELARGLIDAICDTVAGWLHPLAGAATVPLLLLTPLLILGVAWLATRVARRRTDT</sequence>
<protein>
    <submittedName>
        <fullName evidence="2">Uncharacterized protein</fullName>
    </submittedName>
</protein>
<keyword evidence="1" id="KW-1133">Transmembrane helix</keyword>
<keyword evidence="3" id="KW-1185">Reference proteome</keyword>
<keyword evidence="1" id="KW-0472">Membrane</keyword>
<dbReference type="Proteomes" id="UP001432062">
    <property type="component" value="Chromosome"/>
</dbReference>
<evidence type="ECO:0000313" key="2">
    <source>
        <dbReference type="EMBL" id="WUV44605.1"/>
    </source>
</evidence>
<dbReference type="EMBL" id="CP109441">
    <property type="protein sequence ID" value="WUV44605.1"/>
    <property type="molecule type" value="Genomic_DNA"/>
</dbReference>
<evidence type="ECO:0000313" key="3">
    <source>
        <dbReference type="Proteomes" id="UP001432062"/>
    </source>
</evidence>
<organism evidence="2 3">
    <name type="scientific">Nocardia vinacea</name>
    <dbReference type="NCBI Taxonomy" id="96468"/>
    <lineage>
        <taxon>Bacteria</taxon>
        <taxon>Bacillati</taxon>
        <taxon>Actinomycetota</taxon>
        <taxon>Actinomycetes</taxon>
        <taxon>Mycobacteriales</taxon>
        <taxon>Nocardiaceae</taxon>
        <taxon>Nocardia</taxon>
    </lineage>
</organism>
<proteinExistence type="predicted"/>
<feature type="transmembrane region" description="Helical" evidence="1">
    <location>
        <begin position="41"/>
        <end position="63"/>
    </location>
</feature>
<name>A0ABZ1YQR9_9NOCA</name>
<reference evidence="2" key="1">
    <citation type="submission" date="2022-10" db="EMBL/GenBank/DDBJ databases">
        <title>The complete genomes of actinobacterial strains from the NBC collection.</title>
        <authorList>
            <person name="Joergensen T.S."/>
            <person name="Alvarez Arevalo M."/>
            <person name="Sterndorff E.B."/>
            <person name="Faurdal D."/>
            <person name="Vuksanovic O."/>
            <person name="Mourched A.-S."/>
            <person name="Charusanti P."/>
            <person name="Shaw S."/>
            <person name="Blin K."/>
            <person name="Weber T."/>
        </authorList>
    </citation>
    <scope>NUCLEOTIDE SEQUENCE</scope>
    <source>
        <strain evidence="2">NBC_01482</strain>
    </source>
</reference>